<evidence type="ECO:0000313" key="2">
    <source>
        <dbReference type="EMBL" id="KPH87129.1"/>
    </source>
</evidence>
<dbReference type="AlphaFoldDB" id="A0A0N1N516"/>
<organism evidence="2 3">
    <name type="scientific">Komagataeibacter intermedius AF2</name>
    <dbReference type="NCBI Taxonomy" id="1458464"/>
    <lineage>
        <taxon>Bacteria</taxon>
        <taxon>Pseudomonadati</taxon>
        <taxon>Pseudomonadota</taxon>
        <taxon>Alphaproteobacteria</taxon>
        <taxon>Acetobacterales</taxon>
        <taxon>Acetobacteraceae</taxon>
        <taxon>Komagataeibacter</taxon>
    </lineage>
</organism>
<dbReference type="Proteomes" id="UP000031553">
    <property type="component" value="Unassembled WGS sequence"/>
</dbReference>
<protein>
    <submittedName>
        <fullName evidence="2">Uncharacterized protein</fullName>
    </submittedName>
</protein>
<reference evidence="2 3" key="1">
    <citation type="submission" date="2015-07" db="EMBL/GenBank/DDBJ databases">
        <title>Draft Genome Sequence of Komagataeibacter intermedius Strain AF2, Isolated from Kombucha Tea.</title>
        <authorList>
            <person name="Santos R.A."/>
            <person name="Berretta A.A."/>
            <person name="Barud H.S."/>
            <person name="Ribeiro S.J."/>
            <person name="Gonzalez-Garcia L.N."/>
            <person name="Zucchi T.D."/>
            <person name="Goldman G.H."/>
            <person name="Riano-Pachon D.M."/>
        </authorList>
    </citation>
    <scope>NUCLEOTIDE SEQUENCE [LARGE SCALE GENOMIC DNA]</scope>
    <source>
        <strain evidence="2 3">AF2</strain>
    </source>
</reference>
<gene>
    <name evidence="2" type="ORF">GLUCOINTEAF2_0204181</name>
</gene>
<proteinExistence type="predicted"/>
<dbReference type="EMBL" id="JUFX02000147">
    <property type="protein sequence ID" value="KPH87129.1"/>
    <property type="molecule type" value="Genomic_DNA"/>
</dbReference>
<accession>A0A0N1N516</accession>
<comment type="caution">
    <text evidence="2">The sequence shown here is derived from an EMBL/GenBank/DDBJ whole genome shotgun (WGS) entry which is preliminary data.</text>
</comment>
<evidence type="ECO:0000256" key="1">
    <source>
        <dbReference type="SAM" id="MobiDB-lite"/>
    </source>
</evidence>
<sequence>MGDLRLGADRSGFSGSGPGFGRRRPEFGDLSARLDRGKCRAQGHHLVRVSRHEDS</sequence>
<feature type="region of interest" description="Disordered" evidence="1">
    <location>
        <begin position="1"/>
        <end position="28"/>
    </location>
</feature>
<evidence type="ECO:0000313" key="3">
    <source>
        <dbReference type="Proteomes" id="UP000031553"/>
    </source>
</evidence>
<name>A0A0N1N516_9PROT</name>